<evidence type="ECO:0000256" key="1">
    <source>
        <dbReference type="SAM" id="Phobius"/>
    </source>
</evidence>
<dbReference type="GeneID" id="113491700"/>
<dbReference type="InterPro" id="IPR036084">
    <property type="entry name" value="Ser_inhib-like_sf"/>
</dbReference>
<dbReference type="Pfam" id="PF01826">
    <property type="entry name" value="TIL"/>
    <property type="match status" value="1"/>
</dbReference>
<dbReference type="InParanoid" id="A0A7E5V8K0"/>
<evidence type="ECO:0000313" key="4">
    <source>
        <dbReference type="RefSeq" id="XP_026724619.1"/>
    </source>
</evidence>
<dbReference type="OrthoDB" id="6236007at2759"/>
<keyword evidence="1" id="KW-0812">Transmembrane</keyword>
<evidence type="ECO:0000259" key="2">
    <source>
        <dbReference type="Pfam" id="PF01826"/>
    </source>
</evidence>
<feature type="domain" description="TIL" evidence="2">
    <location>
        <begin position="37"/>
        <end position="95"/>
    </location>
</feature>
<organism evidence="3 4">
    <name type="scientific">Trichoplusia ni</name>
    <name type="common">Cabbage looper</name>
    <dbReference type="NCBI Taxonomy" id="7111"/>
    <lineage>
        <taxon>Eukaryota</taxon>
        <taxon>Metazoa</taxon>
        <taxon>Ecdysozoa</taxon>
        <taxon>Arthropoda</taxon>
        <taxon>Hexapoda</taxon>
        <taxon>Insecta</taxon>
        <taxon>Pterygota</taxon>
        <taxon>Neoptera</taxon>
        <taxon>Endopterygota</taxon>
        <taxon>Lepidoptera</taxon>
        <taxon>Glossata</taxon>
        <taxon>Ditrysia</taxon>
        <taxon>Noctuoidea</taxon>
        <taxon>Noctuidae</taxon>
        <taxon>Plusiinae</taxon>
        <taxon>Trichoplusia</taxon>
    </lineage>
</organism>
<reference evidence="4" key="1">
    <citation type="submission" date="2025-08" db="UniProtKB">
        <authorList>
            <consortium name="RefSeq"/>
        </authorList>
    </citation>
    <scope>IDENTIFICATION</scope>
</reference>
<dbReference type="InterPro" id="IPR002919">
    <property type="entry name" value="TIL_dom"/>
</dbReference>
<accession>A0A7E5V8K0</accession>
<dbReference type="Proteomes" id="UP000322000">
    <property type="component" value="Chromosome 3"/>
</dbReference>
<dbReference type="KEGG" id="tnl:113491700"/>
<gene>
    <name evidence="4" type="primary">LOC113491700</name>
</gene>
<keyword evidence="1" id="KW-0472">Membrane</keyword>
<dbReference type="FunCoup" id="A0A7E5V8K0">
    <property type="interactions" value="31"/>
</dbReference>
<sequence>MLFFDNTEIGMLAYFASLVFLLCAKGVILFRTSTCLRDNEEFSLCGWRCPATCINLRFLASDMCPSTWDCRVGCRCSPGYVRDEYSKQCVLVKNCPEASKCPTGEVLGSNLQCITRKHISNTNESHWDDYN</sequence>
<protein>
    <submittedName>
        <fullName evidence="4">Zonadhesin-like</fullName>
    </submittedName>
</protein>
<dbReference type="CDD" id="cd19941">
    <property type="entry name" value="TIL"/>
    <property type="match status" value="1"/>
</dbReference>
<dbReference type="RefSeq" id="XP_026724619.1">
    <property type="nucleotide sequence ID" value="XM_026868818.1"/>
</dbReference>
<name>A0A7E5V8K0_TRINI</name>
<proteinExistence type="predicted"/>
<dbReference type="Gene3D" id="2.10.25.10">
    <property type="entry name" value="Laminin"/>
    <property type="match status" value="1"/>
</dbReference>
<feature type="transmembrane region" description="Helical" evidence="1">
    <location>
        <begin position="12"/>
        <end position="30"/>
    </location>
</feature>
<keyword evidence="3" id="KW-1185">Reference proteome</keyword>
<dbReference type="SUPFAM" id="SSF57567">
    <property type="entry name" value="Serine protease inhibitors"/>
    <property type="match status" value="1"/>
</dbReference>
<keyword evidence="1" id="KW-1133">Transmembrane helix</keyword>
<dbReference type="AlphaFoldDB" id="A0A7E5V8K0"/>
<evidence type="ECO:0000313" key="3">
    <source>
        <dbReference type="Proteomes" id="UP000322000"/>
    </source>
</evidence>